<proteinExistence type="predicted"/>
<evidence type="ECO:0000256" key="1">
    <source>
        <dbReference type="SAM" id="MobiDB-lite"/>
    </source>
</evidence>
<accession>A0AAW2HLE0</accession>
<organism evidence="2">
    <name type="scientific">Menopon gallinae</name>
    <name type="common">poultry shaft louse</name>
    <dbReference type="NCBI Taxonomy" id="328185"/>
    <lineage>
        <taxon>Eukaryota</taxon>
        <taxon>Metazoa</taxon>
        <taxon>Ecdysozoa</taxon>
        <taxon>Arthropoda</taxon>
        <taxon>Hexapoda</taxon>
        <taxon>Insecta</taxon>
        <taxon>Pterygota</taxon>
        <taxon>Neoptera</taxon>
        <taxon>Paraneoptera</taxon>
        <taxon>Psocodea</taxon>
        <taxon>Troctomorpha</taxon>
        <taxon>Phthiraptera</taxon>
        <taxon>Amblycera</taxon>
        <taxon>Menoponidae</taxon>
        <taxon>Menopon</taxon>
    </lineage>
</organism>
<feature type="region of interest" description="Disordered" evidence="1">
    <location>
        <begin position="35"/>
        <end position="56"/>
    </location>
</feature>
<evidence type="ECO:0000313" key="2">
    <source>
        <dbReference type="EMBL" id="KAL0270739.1"/>
    </source>
</evidence>
<sequence length="104" mass="11769">MGRKRESAESSEWTSRACRKISRLKITMWMKGVKGQAQLRSTPEEHERELSEACIGQRKRSSSRKILMDGFHLAAEETVKQDVQDGLRAAGSPVSRNTGLLVRR</sequence>
<protein>
    <submittedName>
        <fullName evidence="2">Uncharacterized protein</fullName>
    </submittedName>
</protein>
<dbReference type="AlphaFoldDB" id="A0AAW2HLE0"/>
<gene>
    <name evidence="2" type="ORF">PYX00_008042</name>
</gene>
<feature type="compositionally biased region" description="Basic and acidic residues" evidence="1">
    <location>
        <begin position="42"/>
        <end position="51"/>
    </location>
</feature>
<dbReference type="EMBL" id="JARGDH010000004">
    <property type="protein sequence ID" value="KAL0270739.1"/>
    <property type="molecule type" value="Genomic_DNA"/>
</dbReference>
<reference evidence="2" key="1">
    <citation type="journal article" date="2024" name="Gigascience">
        <title>Chromosome-level genome of the poultry shaft louse Menopon gallinae provides insight into the host-switching and adaptive evolution of parasitic lice.</title>
        <authorList>
            <person name="Xu Y."/>
            <person name="Ma L."/>
            <person name="Liu S."/>
            <person name="Liang Y."/>
            <person name="Liu Q."/>
            <person name="He Z."/>
            <person name="Tian L."/>
            <person name="Duan Y."/>
            <person name="Cai W."/>
            <person name="Li H."/>
            <person name="Song F."/>
        </authorList>
    </citation>
    <scope>NUCLEOTIDE SEQUENCE</scope>
    <source>
        <strain evidence="2">Cailab_2023a</strain>
    </source>
</reference>
<name>A0AAW2HLE0_9NEOP</name>
<comment type="caution">
    <text evidence="2">The sequence shown here is derived from an EMBL/GenBank/DDBJ whole genome shotgun (WGS) entry which is preliminary data.</text>
</comment>